<keyword evidence="3 5" id="KW-0694">RNA-binding</keyword>
<dbReference type="EMBL" id="CAAE01015035">
    <property type="protein sequence ID" value="CAG11390.1"/>
    <property type="molecule type" value="Genomic_DNA"/>
</dbReference>
<evidence type="ECO:0000256" key="4">
    <source>
        <dbReference type="ARBA" id="ARBA00023242"/>
    </source>
</evidence>
<dbReference type="KEGG" id="tng:GSTEN00033342G001"/>
<dbReference type="AlphaFoldDB" id="Q4RJP2"/>
<dbReference type="PANTHER" id="PTHR48039:SF5">
    <property type="entry name" value="RNA-BINDING PROTEIN 28"/>
    <property type="match status" value="1"/>
</dbReference>
<dbReference type="InterPro" id="IPR012677">
    <property type="entry name" value="Nucleotide-bd_a/b_plait_sf"/>
</dbReference>
<name>Q4RJP2_TETNG</name>
<feature type="region of interest" description="Disordered" evidence="6">
    <location>
        <begin position="561"/>
        <end position="691"/>
    </location>
</feature>
<dbReference type="PROSITE" id="PS50102">
    <property type="entry name" value="RRM"/>
    <property type="match status" value="3"/>
</dbReference>
<comment type="subcellular location">
    <subcellularLocation>
        <location evidence="1">Nucleus</location>
    </subcellularLocation>
</comment>
<feature type="domain" description="RRM" evidence="7">
    <location>
        <begin position="310"/>
        <end position="394"/>
    </location>
</feature>
<feature type="domain" description="RRM" evidence="7">
    <location>
        <begin position="106"/>
        <end position="183"/>
    </location>
</feature>
<dbReference type="GO" id="GO:0005730">
    <property type="term" value="C:nucleolus"/>
    <property type="evidence" value="ECO:0007669"/>
    <property type="project" value="TreeGrafter"/>
</dbReference>
<evidence type="ECO:0000259" key="7">
    <source>
        <dbReference type="PROSITE" id="PS50102"/>
    </source>
</evidence>
<evidence type="ECO:0000256" key="1">
    <source>
        <dbReference type="ARBA" id="ARBA00004123"/>
    </source>
</evidence>
<feature type="compositionally biased region" description="Polar residues" evidence="6">
    <location>
        <begin position="574"/>
        <end position="583"/>
    </location>
</feature>
<feature type="domain" description="RRM" evidence="7">
    <location>
        <begin position="1"/>
        <end position="78"/>
    </location>
</feature>
<feature type="compositionally biased region" description="Basic and acidic residues" evidence="6">
    <location>
        <begin position="82"/>
        <end position="96"/>
    </location>
</feature>
<dbReference type="CDD" id="cd12415">
    <property type="entry name" value="RRM3_RBM28_like"/>
    <property type="match status" value="1"/>
</dbReference>
<dbReference type="PANTHER" id="PTHR48039">
    <property type="entry name" value="RNA-BINDING MOTIF PROTEIN 14B"/>
    <property type="match status" value="1"/>
</dbReference>
<feature type="non-terminal residue" evidence="8">
    <location>
        <position position="720"/>
    </location>
</feature>
<reference evidence="8" key="1">
    <citation type="journal article" date="2004" name="Nature">
        <title>Genome duplication in the teleost fish Tetraodon nigroviridis reveals the early vertebrate proto-karyotype.</title>
        <authorList>
            <person name="Jaillon O."/>
            <person name="Aury J.-M."/>
            <person name="Brunet F."/>
            <person name="Petit J.-L."/>
            <person name="Stange-Thomann N."/>
            <person name="Mauceli E."/>
            <person name="Bouneau L."/>
            <person name="Fischer C."/>
            <person name="Ozouf-Costaz C."/>
            <person name="Bernot A."/>
            <person name="Nicaud S."/>
            <person name="Jaffe D."/>
            <person name="Fisher S."/>
            <person name="Lutfalla G."/>
            <person name="Dossat C."/>
            <person name="Segurens B."/>
            <person name="Dasilva C."/>
            <person name="Salanoubat M."/>
            <person name="Levy M."/>
            <person name="Boudet N."/>
            <person name="Castellano S."/>
            <person name="Anthouard V."/>
            <person name="Jubin C."/>
            <person name="Castelli V."/>
            <person name="Katinka M."/>
            <person name="Vacherie B."/>
            <person name="Biemont C."/>
            <person name="Skalli Z."/>
            <person name="Cattolico L."/>
            <person name="Poulain J."/>
            <person name="De Berardinis V."/>
            <person name="Cruaud C."/>
            <person name="Duprat S."/>
            <person name="Brottier P."/>
            <person name="Coutanceau J.-P."/>
            <person name="Gouzy J."/>
            <person name="Parra G."/>
            <person name="Lardier G."/>
            <person name="Chapple C."/>
            <person name="McKernan K.J."/>
            <person name="McEwan P."/>
            <person name="Bosak S."/>
            <person name="Kellis M."/>
            <person name="Volff J.-N."/>
            <person name="Guigo R."/>
            <person name="Zody M.C."/>
            <person name="Mesirov J."/>
            <person name="Lindblad-Toh K."/>
            <person name="Birren B."/>
            <person name="Nusbaum C."/>
            <person name="Kahn D."/>
            <person name="Robinson-Rechavi M."/>
            <person name="Laudet V."/>
            <person name="Schachter V."/>
            <person name="Quetier F."/>
            <person name="Saurin W."/>
            <person name="Scarpelli C."/>
            <person name="Wincker P."/>
            <person name="Lander E.S."/>
            <person name="Weissenbach J."/>
            <person name="Roest Crollius H."/>
        </authorList>
    </citation>
    <scope>NUCLEOTIDE SEQUENCE [LARGE SCALE GENOMIC DNA]</scope>
</reference>
<evidence type="ECO:0000256" key="3">
    <source>
        <dbReference type="ARBA" id="ARBA00022884"/>
    </source>
</evidence>
<dbReference type="OrthoDB" id="439808at2759"/>
<feature type="region of interest" description="Disordered" evidence="6">
    <location>
        <begin position="75"/>
        <end position="96"/>
    </location>
</feature>
<feature type="compositionally biased region" description="Acidic residues" evidence="6">
    <location>
        <begin position="219"/>
        <end position="284"/>
    </location>
</feature>
<reference evidence="8" key="2">
    <citation type="submission" date="2004-02" db="EMBL/GenBank/DDBJ databases">
        <authorList>
            <consortium name="Genoscope"/>
            <consortium name="Whitehead Institute Centre for Genome Research"/>
        </authorList>
    </citation>
    <scope>NUCLEOTIDE SEQUENCE</scope>
</reference>
<proteinExistence type="predicted"/>
<accession>Q4RJP2</accession>
<feature type="non-terminal residue" evidence="8">
    <location>
        <position position="1"/>
    </location>
</feature>
<organism evidence="8">
    <name type="scientific">Tetraodon nigroviridis</name>
    <name type="common">Spotted green pufferfish</name>
    <name type="synonym">Chelonodon nigroviridis</name>
    <dbReference type="NCBI Taxonomy" id="99883"/>
    <lineage>
        <taxon>Eukaryota</taxon>
        <taxon>Metazoa</taxon>
        <taxon>Chordata</taxon>
        <taxon>Craniata</taxon>
        <taxon>Vertebrata</taxon>
        <taxon>Euteleostomi</taxon>
        <taxon>Actinopterygii</taxon>
        <taxon>Neopterygii</taxon>
        <taxon>Teleostei</taxon>
        <taxon>Neoteleostei</taxon>
        <taxon>Acanthomorphata</taxon>
        <taxon>Eupercaria</taxon>
        <taxon>Tetraodontiformes</taxon>
        <taxon>Tetradontoidea</taxon>
        <taxon>Tetraodontidae</taxon>
        <taxon>Tetraodon</taxon>
    </lineage>
</organism>
<dbReference type="CDD" id="cd12414">
    <property type="entry name" value="RRM2_RBM28_like"/>
    <property type="match status" value="1"/>
</dbReference>
<keyword evidence="4" id="KW-0539">Nucleus</keyword>
<comment type="caution">
    <text evidence="8">The sequence shown here is derived from an EMBL/GenBank/DDBJ whole genome shotgun (WGS) entry which is preliminary data.</text>
</comment>
<feature type="compositionally biased region" description="Basic residues" evidence="6">
    <location>
        <begin position="640"/>
        <end position="650"/>
    </location>
</feature>
<dbReference type="FunFam" id="3.30.70.330:FF:000340">
    <property type="entry name" value="RNA-binding motif protein 28"/>
    <property type="match status" value="1"/>
</dbReference>
<evidence type="ECO:0000256" key="2">
    <source>
        <dbReference type="ARBA" id="ARBA00022737"/>
    </source>
</evidence>
<dbReference type="Pfam" id="PF00076">
    <property type="entry name" value="RRM_1"/>
    <property type="match status" value="3"/>
</dbReference>
<feature type="region of interest" description="Disordered" evidence="6">
    <location>
        <begin position="193"/>
        <end position="301"/>
    </location>
</feature>
<dbReference type="FunFam" id="3.30.70.330:FF:000315">
    <property type="entry name" value="RNA-binding motif protein 28"/>
    <property type="match status" value="1"/>
</dbReference>
<dbReference type="InterPro" id="IPR035979">
    <property type="entry name" value="RBD_domain_sf"/>
</dbReference>
<dbReference type="Gene3D" id="3.30.70.330">
    <property type="match status" value="4"/>
</dbReference>
<dbReference type="GO" id="GO:0003729">
    <property type="term" value="F:mRNA binding"/>
    <property type="evidence" value="ECO:0007669"/>
    <property type="project" value="TreeGrafter"/>
</dbReference>
<evidence type="ECO:0000256" key="6">
    <source>
        <dbReference type="SAM" id="MobiDB-lite"/>
    </source>
</evidence>
<protein>
    <submittedName>
        <fullName evidence="8">(spotted green pufferfish) hypothetical protein</fullName>
    </submittedName>
</protein>
<gene>
    <name evidence="8" type="ORF">GSTENG00033342001</name>
</gene>
<dbReference type="CDD" id="cd12413">
    <property type="entry name" value="RRM1_RBM28_like"/>
    <property type="match status" value="1"/>
</dbReference>
<dbReference type="InterPro" id="IPR051945">
    <property type="entry name" value="RRM_MRD1_RNA_proc_ribogen"/>
</dbReference>
<evidence type="ECO:0000313" key="8">
    <source>
        <dbReference type="EMBL" id="CAG11390.1"/>
    </source>
</evidence>
<sequence length="720" mass="81875">TVFVSRLPATASNERLEEIFSEIGPVKQCFVVNEKGTQKCRGFGYVTYSMTEDVQRAIQEIKEYDGQKITLCVSKKKRNEKKKPAPAEEKKNEDKSKGIRKNVLKARLIFRNLSFQCSENDLKQVCSKFGPILEAKIPLKPDGKMRGFAFVQFKNMSSAAKALNGLNMKEIKGRQVAVDWAVPKDRYIATQSSSNAGKIKKRQKDKRWVLSKPATQQEMESESEDETSNEEEDDISLEEGDENEDDDKDSEDDDGDDDDVDSDDDSDDVDDDDDNEDDDNDGEDGDVKKDKSAQKKVVKKNLPSDVKEGRTIFIRNLSFDTEEEELEKVLLQFGELNYVKIVIQPETEHSKGCAFAQFRSKESADKCIAAAQVDSESGGIRVDGRKLFIVTAVSKEDAVKLKENKVKVETGTRNLYLAREGLIRAGTQAAEGVSETDMIKRTRSRVMYDRKPLKGQVMGQSLGYGFVQFKEHEHALSALRYLNNNPDIFGPNKVKCFSSAASVISLSIFFQTFIIKINMCFIIVLQRPIVEFSLEDTRKLKIKEMRQQKNKVCLYPFMTGQKSQSQMAGRKKTPGNNNEAQSSSERKAPHNQKQNKSHLGFVTNPEVEHIELQDGKKRRKVLAFPSHRGPKIRMRDRGKQKVPPPKKTRPARPGMSRKGQKKQQMEKPRQPQKQVDVLAKKSFKNRDGDRFESLVSQYKKKLMAYTDKSSSMKRSKWFDL</sequence>
<dbReference type="SMART" id="SM00360">
    <property type="entry name" value="RRM"/>
    <property type="match status" value="3"/>
</dbReference>
<dbReference type="InterPro" id="IPR000504">
    <property type="entry name" value="RRM_dom"/>
</dbReference>
<feature type="compositionally biased region" description="Basic and acidic residues" evidence="6">
    <location>
        <begin position="606"/>
        <end position="615"/>
    </location>
</feature>
<keyword evidence="2" id="KW-0677">Repeat</keyword>
<evidence type="ECO:0000256" key="5">
    <source>
        <dbReference type="PROSITE-ProRule" id="PRU00176"/>
    </source>
</evidence>
<dbReference type="SUPFAM" id="SSF54928">
    <property type="entry name" value="RNA-binding domain, RBD"/>
    <property type="match status" value="3"/>
</dbReference>